<organism evidence="1 2">
    <name type="scientific">Heterocephalus glaber</name>
    <name type="common">Naked mole rat</name>
    <dbReference type="NCBI Taxonomy" id="10181"/>
    <lineage>
        <taxon>Eukaryota</taxon>
        <taxon>Metazoa</taxon>
        <taxon>Chordata</taxon>
        <taxon>Craniata</taxon>
        <taxon>Vertebrata</taxon>
        <taxon>Euteleostomi</taxon>
        <taxon>Mammalia</taxon>
        <taxon>Eutheria</taxon>
        <taxon>Euarchontoglires</taxon>
        <taxon>Glires</taxon>
        <taxon>Rodentia</taxon>
        <taxon>Hystricomorpha</taxon>
        <taxon>Bathyergidae</taxon>
        <taxon>Heterocephalus</taxon>
    </lineage>
</organism>
<dbReference type="AlphaFoldDB" id="G5AQ35"/>
<name>G5AQ35_HETGA</name>
<evidence type="ECO:0000313" key="2">
    <source>
        <dbReference type="Proteomes" id="UP000006813"/>
    </source>
</evidence>
<dbReference type="Proteomes" id="UP000006813">
    <property type="component" value="Unassembled WGS sequence"/>
</dbReference>
<gene>
    <name evidence="1" type="ORF">GW7_21153</name>
</gene>
<accession>G5AQ35</accession>
<evidence type="ECO:0000313" key="1">
    <source>
        <dbReference type="EMBL" id="EHA99145.1"/>
    </source>
</evidence>
<reference evidence="1 2" key="1">
    <citation type="journal article" date="2011" name="Nature">
        <title>Genome sequencing reveals insights into physiology and longevity of the naked mole rat.</title>
        <authorList>
            <person name="Kim E.B."/>
            <person name="Fang X."/>
            <person name="Fushan A.A."/>
            <person name="Huang Z."/>
            <person name="Lobanov A.V."/>
            <person name="Han L."/>
            <person name="Marino S.M."/>
            <person name="Sun X."/>
            <person name="Turanov A.A."/>
            <person name="Yang P."/>
            <person name="Yim S.H."/>
            <person name="Zhao X."/>
            <person name="Kasaikina M.V."/>
            <person name="Stoletzki N."/>
            <person name="Peng C."/>
            <person name="Polak P."/>
            <person name="Xiong Z."/>
            <person name="Kiezun A."/>
            <person name="Zhu Y."/>
            <person name="Chen Y."/>
            <person name="Kryukov G.V."/>
            <person name="Zhang Q."/>
            <person name="Peshkin L."/>
            <person name="Yang L."/>
            <person name="Bronson R.T."/>
            <person name="Buffenstein R."/>
            <person name="Wang B."/>
            <person name="Han C."/>
            <person name="Li Q."/>
            <person name="Chen L."/>
            <person name="Zhao W."/>
            <person name="Sunyaev S.R."/>
            <person name="Park T.J."/>
            <person name="Zhang G."/>
            <person name="Wang J."/>
            <person name="Gladyshev V.N."/>
        </authorList>
    </citation>
    <scope>NUCLEOTIDE SEQUENCE [LARGE SCALE GENOMIC DNA]</scope>
</reference>
<dbReference type="EMBL" id="JH166413">
    <property type="protein sequence ID" value="EHA99145.1"/>
    <property type="molecule type" value="Genomic_DNA"/>
</dbReference>
<protein>
    <submittedName>
        <fullName evidence="1">Uncharacterized protein</fullName>
    </submittedName>
</protein>
<dbReference type="InParanoid" id="G5AQ35"/>
<proteinExistence type="predicted"/>
<sequence length="66" mass="7468">MKEDRMLSCMPGLGLGQAKRGYADTACLLVDKAKPSKQNHMAETKEEEMSTGWWLQKLKPWTAGFH</sequence>